<organism evidence="1 2">
    <name type="scientific">Aphis craccivora</name>
    <name type="common">Cowpea aphid</name>
    <dbReference type="NCBI Taxonomy" id="307492"/>
    <lineage>
        <taxon>Eukaryota</taxon>
        <taxon>Metazoa</taxon>
        <taxon>Ecdysozoa</taxon>
        <taxon>Arthropoda</taxon>
        <taxon>Hexapoda</taxon>
        <taxon>Insecta</taxon>
        <taxon>Pterygota</taxon>
        <taxon>Neoptera</taxon>
        <taxon>Paraneoptera</taxon>
        <taxon>Hemiptera</taxon>
        <taxon>Sternorrhyncha</taxon>
        <taxon>Aphidomorpha</taxon>
        <taxon>Aphidoidea</taxon>
        <taxon>Aphididae</taxon>
        <taxon>Aphidini</taxon>
        <taxon>Aphis</taxon>
        <taxon>Aphis</taxon>
    </lineage>
</organism>
<protein>
    <submittedName>
        <fullName evidence="1">Envelope fusion protein</fullName>
    </submittedName>
</protein>
<dbReference type="AlphaFoldDB" id="A0A6G0ZQ39"/>
<evidence type="ECO:0000313" key="2">
    <source>
        <dbReference type="Proteomes" id="UP000478052"/>
    </source>
</evidence>
<gene>
    <name evidence="1" type="ORF">FWK35_00006073</name>
</gene>
<sequence>MNKLNNELKIQKDELRVLYILESILLYNSLYTKLLNQYAKDTTLLLNIITNAHKGHIDPQIIKPSKLLAQLKDIKTNLPSNLNLPIEINAKN</sequence>
<name>A0A6G0ZQ39_APHCR</name>
<dbReference type="EMBL" id="VUJU01000062">
    <property type="protein sequence ID" value="KAF0773429.1"/>
    <property type="molecule type" value="Genomic_DNA"/>
</dbReference>
<proteinExistence type="predicted"/>
<dbReference type="OrthoDB" id="7756649at2759"/>
<dbReference type="Proteomes" id="UP000478052">
    <property type="component" value="Unassembled WGS sequence"/>
</dbReference>
<reference evidence="1 2" key="1">
    <citation type="submission" date="2019-08" db="EMBL/GenBank/DDBJ databases">
        <title>Whole genome of Aphis craccivora.</title>
        <authorList>
            <person name="Voronova N.V."/>
            <person name="Shulinski R.S."/>
            <person name="Bandarenka Y.V."/>
            <person name="Zhorov D.G."/>
            <person name="Warner D."/>
        </authorList>
    </citation>
    <scope>NUCLEOTIDE SEQUENCE [LARGE SCALE GENOMIC DNA]</scope>
    <source>
        <strain evidence="1">180601</strain>
        <tissue evidence="1">Whole Body</tissue>
    </source>
</reference>
<accession>A0A6G0ZQ39</accession>
<evidence type="ECO:0000313" key="1">
    <source>
        <dbReference type="EMBL" id="KAF0773429.1"/>
    </source>
</evidence>
<keyword evidence="2" id="KW-1185">Reference proteome</keyword>
<comment type="caution">
    <text evidence="1">The sequence shown here is derived from an EMBL/GenBank/DDBJ whole genome shotgun (WGS) entry which is preliminary data.</text>
</comment>